<protein>
    <recommendedName>
        <fullName evidence="4">Transposase</fullName>
    </recommendedName>
</protein>
<evidence type="ECO:0000313" key="3">
    <source>
        <dbReference type="Proteomes" id="UP000694460"/>
    </source>
</evidence>
<feature type="region of interest" description="Disordered" evidence="1">
    <location>
        <begin position="13"/>
        <end position="36"/>
    </location>
</feature>
<evidence type="ECO:0000313" key="2">
    <source>
        <dbReference type="EMBL" id="MBP2456269.1"/>
    </source>
</evidence>
<comment type="caution">
    <text evidence="2">The sequence shown here is derived from an EMBL/GenBank/DDBJ whole genome shotgun (WGS) entry which is preliminary data.</text>
</comment>
<sequence length="36" mass="4137">MMSDRLPTRQMITETLNKGTPGVSRTSAPRWGKEFR</sequence>
<proteinExistence type="predicted"/>
<dbReference type="Proteomes" id="UP000694460">
    <property type="component" value="Unassembled WGS sequence"/>
</dbReference>
<keyword evidence="3" id="KW-1185">Reference proteome</keyword>
<evidence type="ECO:0008006" key="4">
    <source>
        <dbReference type="Google" id="ProtNLM"/>
    </source>
</evidence>
<accession>A0ABS5A3D9</accession>
<gene>
    <name evidence="2" type="ORF">JOF57_006245</name>
</gene>
<evidence type="ECO:0000256" key="1">
    <source>
        <dbReference type="SAM" id="MobiDB-lite"/>
    </source>
</evidence>
<organism evidence="2 3">
    <name type="scientific">Mycolicibacterium lutetiense</name>
    <dbReference type="NCBI Taxonomy" id="1641992"/>
    <lineage>
        <taxon>Bacteria</taxon>
        <taxon>Bacillati</taxon>
        <taxon>Actinomycetota</taxon>
        <taxon>Actinomycetes</taxon>
        <taxon>Mycobacteriales</taxon>
        <taxon>Mycobacteriaceae</taxon>
        <taxon>Mycolicibacterium</taxon>
    </lineage>
</organism>
<feature type="compositionally biased region" description="Polar residues" evidence="1">
    <location>
        <begin position="13"/>
        <end position="27"/>
    </location>
</feature>
<reference evidence="2 3" key="1">
    <citation type="submission" date="2021-03" db="EMBL/GenBank/DDBJ databases">
        <title>Sequencing the genomes of 1000 actinobacteria strains.</title>
        <authorList>
            <person name="Klenk H.-P."/>
        </authorList>
    </citation>
    <scope>NUCLEOTIDE SEQUENCE [LARGE SCALE GENOMIC DNA]</scope>
    <source>
        <strain evidence="2 3">DSM 46713</strain>
    </source>
</reference>
<dbReference type="EMBL" id="JAGIOP010000003">
    <property type="protein sequence ID" value="MBP2456269.1"/>
    <property type="molecule type" value="Genomic_DNA"/>
</dbReference>
<name>A0ABS5A3D9_9MYCO</name>